<evidence type="ECO:0000313" key="2">
    <source>
        <dbReference type="EMBL" id="GAI20092.1"/>
    </source>
</evidence>
<dbReference type="PANTHER" id="PTHR34203">
    <property type="entry name" value="METHYLTRANSFERASE, FKBM FAMILY PROTEIN"/>
    <property type="match status" value="1"/>
</dbReference>
<dbReference type="InterPro" id="IPR029063">
    <property type="entry name" value="SAM-dependent_MTases_sf"/>
</dbReference>
<comment type="caution">
    <text evidence="2">The sequence shown here is derived from an EMBL/GenBank/DDBJ whole genome shotgun (WGS) entry which is preliminary data.</text>
</comment>
<sequence>MFWRGYNGHEPEVINVFLSFIKKKKTFFDVGANVGYYSLLAACYNPVCKIYAFEPVAELYNHFREHIRLNRFSNISPLNVAVTDANREVALYMSTVSDCSSSIIAGFRKSLGTRVVTGISLDSFVDQNFIKTVDIIKIDVETAEPLVLKGMKNILRNYRPDIICEVLYGCTENNLMHIFADYDYRFYWLSPEGLIPKEKIIGDPSYTYQNYLFTPKEHPTIVKNNKVI</sequence>
<dbReference type="InterPro" id="IPR052514">
    <property type="entry name" value="SAM-dependent_MTase"/>
</dbReference>
<evidence type="ECO:0000259" key="1">
    <source>
        <dbReference type="Pfam" id="PF05050"/>
    </source>
</evidence>
<dbReference type="AlphaFoldDB" id="X1LL53"/>
<dbReference type="Pfam" id="PF05050">
    <property type="entry name" value="Methyltransf_21"/>
    <property type="match status" value="1"/>
</dbReference>
<dbReference type="PANTHER" id="PTHR34203:SF15">
    <property type="entry name" value="SLL1173 PROTEIN"/>
    <property type="match status" value="1"/>
</dbReference>
<dbReference type="EMBL" id="BARV01022427">
    <property type="protein sequence ID" value="GAI20092.1"/>
    <property type="molecule type" value="Genomic_DNA"/>
</dbReference>
<accession>X1LL53</accession>
<feature type="domain" description="Methyltransferase FkbM" evidence="1">
    <location>
        <begin position="29"/>
        <end position="168"/>
    </location>
</feature>
<dbReference type="InterPro" id="IPR006342">
    <property type="entry name" value="FkbM_mtfrase"/>
</dbReference>
<organism evidence="2">
    <name type="scientific">marine sediment metagenome</name>
    <dbReference type="NCBI Taxonomy" id="412755"/>
    <lineage>
        <taxon>unclassified sequences</taxon>
        <taxon>metagenomes</taxon>
        <taxon>ecological metagenomes</taxon>
    </lineage>
</organism>
<dbReference type="Gene3D" id="3.40.50.150">
    <property type="entry name" value="Vaccinia Virus protein VP39"/>
    <property type="match status" value="1"/>
</dbReference>
<dbReference type="SUPFAM" id="SSF53335">
    <property type="entry name" value="S-adenosyl-L-methionine-dependent methyltransferases"/>
    <property type="match status" value="1"/>
</dbReference>
<protein>
    <recommendedName>
        <fullName evidence="1">Methyltransferase FkbM domain-containing protein</fullName>
    </recommendedName>
</protein>
<reference evidence="2" key="1">
    <citation type="journal article" date="2014" name="Front. Microbiol.">
        <title>High frequency of phylogenetically diverse reductive dehalogenase-homologous genes in deep subseafloor sedimentary metagenomes.</title>
        <authorList>
            <person name="Kawai M."/>
            <person name="Futagami T."/>
            <person name="Toyoda A."/>
            <person name="Takaki Y."/>
            <person name="Nishi S."/>
            <person name="Hori S."/>
            <person name="Arai W."/>
            <person name="Tsubouchi T."/>
            <person name="Morono Y."/>
            <person name="Uchiyama I."/>
            <person name="Ito T."/>
            <person name="Fujiyama A."/>
            <person name="Inagaki F."/>
            <person name="Takami H."/>
        </authorList>
    </citation>
    <scope>NUCLEOTIDE SEQUENCE</scope>
    <source>
        <strain evidence="2">Expedition CK06-06</strain>
    </source>
</reference>
<dbReference type="NCBIfam" id="TIGR01444">
    <property type="entry name" value="fkbM_fam"/>
    <property type="match status" value="1"/>
</dbReference>
<name>X1LL53_9ZZZZ</name>
<gene>
    <name evidence="2" type="ORF">S06H3_36980</name>
</gene>
<proteinExistence type="predicted"/>